<keyword evidence="2" id="KW-0862">Zinc</keyword>
<gene>
    <name evidence="5" type="ORF">PGT21_036030</name>
    <name evidence="6" type="ORF">PGTUg99_020485</name>
</gene>
<dbReference type="OrthoDB" id="8026949at2759"/>
<dbReference type="AlphaFoldDB" id="A0A5B0PBV0"/>
<dbReference type="PROSITE" id="PS50158">
    <property type="entry name" value="ZF_CCHC"/>
    <property type="match status" value="1"/>
</dbReference>
<dbReference type="EMBL" id="VSWC01000066">
    <property type="protein sequence ID" value="KAA1098506.1"/>
    <property type="molecule type" value="Genomic_DNA"/>
</dbReference>
<evidence type="ECO:0000256" key="1">
    <source>
        <dbReference type="ARBA" id="ARBA00022664"/>
    </source>
</evidence>
<dbReference type="GO" id="GO:0006397">
    <property type="term" value="P:mRNA processing"/>
    <property type="evidence" value="ECO:0007669"/>
    <property type="project" value="UniProtKB-KW"/>
</dbReference>
<protein>
    <recommendedName>
        <fullName evidence="4">CCHC-type domain-containing protein</fullName>
    </recommendedName>
</protein>
<dbReference type="Proteomes" id="UP000324748">
    <property type="component" value="Unassembled WGS sequence"/>
</dbReference>
<dbReference type="SMART" id="SM00343">
    <property type="entry name" value="ZnF_C2HC"/>
    <property type="match status" value="1"/>
</dbReference>
<feature type="compositionally biased region" description="Basic and acidic residues" evidence="3">
    <location>
        <begin position="223"/>
        <end position="244"/>
    </location>
</feature>
<keyword evidence="2" id="KW-0863">Zinc-finger</keyword>
<dbReference type="GO" id="GO:0008270">
    <property type="term" value="F:zinc ion binding"/>
    <property type="evidence" value="ECO:0007669"/>
    <property type="project" value="UniProtKB-KW"/>
</dbReference>
<comment type="caution">
    <text evidence="5">The sequence shown here is derived from an EMBL/GenBank/DDBJ whole genome shotgun (WGS) entry which is preliminary data.</text>
</comment>
<dbReference type="SUPFAM" id="SSF57756">
    <property type="entry name" value="Retrovirus zinc finger-like domains"/>
    <property type="match status" value="1"/>
</dbReference>
<name>A0A5B0PBV0_PUCGR</name>
<evidence type="ECO:0000313" key="8">
    <source>
        <dbReference type="Proteomes" id="UP000325313"/>
    </source>
</evidence>
<dbReference type="InterPro" id="IPR036875">
    <property type="entry name" value="Znf_CCHC_sf"/>
</dbReference>
<dbReference type="EMBL" id="VDEP01000341">
    <property type="protein sequence ID" value="KAA1100344.1"/>
    <property type="molecule type" value="Genomic_DNA"/>
</dbReference>
<keyword evidence="1" id="KW-0507">mRNA processing</keyword>
<dbReference type="GO" id="GO:0003676">
    <property type="term" value="F:nucleic acid binding"/>
    <property type="evidence" value="ECO:0007669"/>
    <property type="project" value="InterPro"/>
</dbReference>
<evidence type="ECO:0000256" key="3">
    <source>
        <dbReference type="SAM" id="MobiDB-lite"/>
    </source>
</evidence>
<accession>A0A5B0PBV0</accession>
<dbReference type="Pfam" id="PF00098">
    <property type="entry name" value="zf-CCHC"/>
    <property type="match status" value="1"/>
</dbReference>
<feature type="region of interest" description="Disordered" evidence="3">
    <location>
        <begin position="180"/>
        <end position="257"/>
    </location>
</feature>
<keyword evidence="2" id="KW-0479">Metal-binding</keyword>
<dbReference type="InterPro" id="IPR001878">
    <property type="entry name" value="Znf_CCHC"/>
</dbReference>
<keyword evidence="7" id="KW-1185">Reference proteome</keyword>
<feature type="domain" description="CCHC-type" evidence="4">
    <location>
        <begin position="218"/>
        <end position="233"/>
    </location>
</feature>
<sequence>MSAESSKIGRSAIALVTMAHPDIWHLVGFCLPEHKAFLNYDDAINSGNRPGNWKAFCNWLLELNPLCVSKDSILDDYDCLYQQPNETAQSFFQRFREWQHKAKNYGFHYEASSGFVTRLNRGLKDNGGPQVTANRTTNKSYREKVKGIAAVERRRGTPLTFDQIVVTALEEDQNYRLRTANSISSGSHQNKRSSDSPAASNSKRAAGSGAKDASTRACYNCGKDGHLSSKCPEPKTAKQLKYESKCAAGDSGKSLNA</sequence>
<evidence type="ECO:0000313" key="7">
    <source>
        <dbReference type="Proteomes" id="UP000324748"/>
    </source>
</evidence>
<evidence type="ECO:0000256" key="2">
    <source>
        <dbReference type="PROSITE-ProRule" id="PRU00047"/>
    </source>
</evidence>
<dbReference type="Proteomes" id="UP000325313">
    <property type="component" value="Unassembled WGS sequence"/>
</dbReference>
<evidence type="ECO:0000313" key="5">
    <source>
        <dbReference type="EMBL" id="KAA1098506.1"/>
    </source>
</evidence>
<organism evidence="5 7">
    <name type="scientific">Puccinia graminis f. sp. tritici</name>
    <dbReference type="NCBI Taxonomy" id="56615"/>
    <lineage>
        <taxon>Eukaryota</taxon>
        <taxon>Fungi</taxon>
        <taxon>Dikarya</taxon>
        <taxon>Basidiomycota</taxon>
        <taxon>Pucciniomycotina</taxon>
        <taxon>Pucciniomycetes</taxon>
        <taxon>Pucciniales</taxon>
        <taxon>Pucciniaceae</taxon>
        <taxon>Puccinia</taxon>
    </lineage>
</organism>
<evidence type="ECO:0000313" key="6">
    <source>
        <dbReference type="EMBL" id="KAA1100344.1"/>
    </source>
</evidence>
<evidence type="ECO:0000259" key="4">
    <source>
        <dbReference type="PROSITE" id="PS50158"/>
    </source>
</evidence>
<dbReference type="Gene3D" id="4.10.60.10">
    <property type="entry name" value="Zinc finger, CCHC-type"/>
    <property type="match status" value="1"/>
</dbReference>
<reference evidence="7 8" key="1">
    <citation type="submission" date="2019-05" db="EMBL/GenBank/DDBJ databases">
        <title>Emergence of the Ug99 lineage of the wheat stem rust pathogen through somatic hybridization.</title>
        <authorList>
            <person name="Li F."/>
            <person name="Upadhyaya N.M."/>
            <person name="Sperschneider J."/>
            <person name="Matny O."/>
            <person name="Nguyen-Phuc H."/>
            <person name="Mago R."/>
            <person name="Raley C."/>
            <person name="Miller M.E."/>
            <person name="Silverstein K.A.T."/>
            <person name="Henningsen E."/>
            <person name="Hirsch C.D."/>
            <person name="Visser B."/>
            <person name="Pretorius Z.A."/>
            <person name="Steffenson B.J."/>
            <person name="Schwessinger B."/>
            <person name="Dodds P.N."/>
            <person name="Figueroa M."/>
        </authorList>
    </citation>
    <scope>NUCLEOTIDE SEQUENCE [LARGE SCALE GENOMIC DNA]</scope>
    <source>
        <strain evidence="5">21-0</strain>
        <strain evidence="6 8">Ug99</strain>
    </source>
</reference>
<proteinExistence type="predicted"/>